<reference evidence="3" key="1">
    <citation type="journal article" date="2008" name="Nature">
        <title>The amphioxus genome and the evolution of the chordate karyotype.</title>
        <authorList>
            <consortium name="US DOE Joint Genome Institute (JGI-PGF)"/>
            <person name="Putnam N.H."/>
            <person name="Butts T."/>
            <person name="Ferrier D.E.K."/>
            <person name="Furlong R.F."/>
            <person name="Hellsten U."/>
            <person name="Kawashima T."/>
            <person name="Robinson-Rechavi M."/>
            <person name="Shoguchi E."/>
            <person name="Terry A."/>
            <person name="Yu J.-K."/>
            <person name="Benito-Gutierrez E.L."/>
            <person name="Dubchak I."/>
            <person name="Garcia-Fernandez J."/>
            <person name="Gibson-Brown J.J."/>
            <person name="Grigoriev I.V."/>
            <person name="Horton A.C."/>
            <person name="de Jong P.J."/>
            <person name="Jurka J."/>
            <person name="Kapitonov V.V."/>
            <person name="Kohara Y."/>
            <person name="Kuroki Y."/>
            <person name="Lindquist E."/>
            <person name="Lucas S."/>
            <person name="Osoegawa K."/>
            <person name="Pennacchio L.A."/>
            <person name="Salamov A.A."/>
            <person name="Satou Y."/>
            <person name="Sauka-Spengler T."/>
            <person name="Schmutz J."/>
            <person name="Shin-I T."/>
            <person name="Toyoda A."/>
            <person name="Bronner-Fraser M."/>
            <person name="Fujiyama A."/>
            <person name="Holland L.Z."/>
            <person name="Holland P.W.H."/>
            <person name="Satoh N."/>
            <person name="Rokhsar D.S."/>
        </authorList>
    </citation>
    <scope>NUCLEOTIDE SEQUENCE [LARGE SCALE GENOMIC DNA]</scope>
    <source>
        <strain evidence="3">S238N-H82</strain>
        <tissue evidence="3">Testes</tissue>
    </source>
</reference>
<dbReference type="PANTHER" id="PTHR24104">
    <property type="entry name" value="E3 UBIQUITIN-PROTEIN LIGASE NHLRC1-RELATED"/>
    <property type="match status" value="1"/>
</dbReference>
<dbReference type="EMBL" id="GG666589">
    <property type="protein sequence ID" value="EEN51791.1"/>
    <property type="molecule type" value="Genomic_DNA"/>
</dbReference>
<feature type="repeat" description="NHL" evidence="2">
    <location>
        <begin position="34"/>
        <end position="77"/>
    </location>
</feature>
<keyword evidence="1" id="KW-0677">Repeat</keyword>
<dbReference type="FunFam" id="2.120.10.30:FF:000315">
    <property type="entry name" value="Uncharacterized protein"/>
    <property type="match status" value="1"/>
</dbReference>
<dbReference type="InterPro" id="IPR050952">
    <property type="entry name" value="TRIM-NHL_E3_ligases"/>
</dbReference>
<organism>
    <name type="scientific">Branchiostoma floridae</name>
    <name type="common">Florida lancelet</name>
    <name type="synonym">Amphioxus</name>
    <dbReference type="NCBI Taxonomy" id="7739"/>
    <lineage>
        <taxon>Eukaryota</taxon>
        <taxon>Metazoa</taxon>
        <taxon>Chordata</taxon>
        <taxon>Cephalochordata</taxon>
        <taxon>Leptocardii</taxon>
        <taxon>Amphioxiformes</taxon>
        <taxon>Branchiostomatidae</taxon>
        <taxon>Branchiostoma</taxon>
    </lineage>
</organism>
<feature type="non-terminal residue" evidence="3">
    <location>
        <position position="204"/>
    </location>
</feature>
<sequence>MYPTGITVDNKDYILVADSHTAYIYMYQENGRFLLKFGGKGSNNGQLSLPIDICTDSSRHIIVADSGNQRVELFTSRGKLIRHIATDVDPLSIAMGTEGQLVMKTVGHRGAVKVFGMNGMLVRSFGRRQGLMYPTGITVDNKDYILVADSRTAYIYMYQENGRFLLKFAGKGSNNGQLNLPIDVCTDSSRHIIVADSGNQRVEL</sequence>
<dbReference type="AlphaFoldDB" id="C3Z6N1"/>
<dbReference type="PANTHER" id="PTHR24104:SF50">
    <property type="entry name" value="SMP-30_GLUCONOLACTONASE_LRE-LIKE REGION DOMAIN-CONTAINING PROTEIN"/>
    <property type="match status" value="1"/>
</dbReference>
<dbReference type="Gene3D" id="2.120.10.30">
    <property type="entry name" value="TolB, C-terminal domain"/>
    <property type="match status" value="1"/>
</dbReference>
<dbReference type="InterPro" id="IPR011042">
    <property type="entry name" value="6-blade_b-propeller_TolB-like"/>
</dbReference>
<accession>C3Z6N1</accession>
<dbReference type="eggNOG" id="KOG2177">
    <property type="taxonomic scope" value="Eukaryota"/>
</dbReference>
<protein>
    <submittedName>
        <fullName evidence="3">Uncharacterized protein</fullName>
    </submittedName>
</protein>
<feature type="repeat" description="NHL" evidence="2">
    <location>
        <begin position="165"/>
        <end position="204"/>
    </location>
</feature>
<evidence type="ECO:0000256" key="1">
    <source>
        <dbReference type="ARBA" id="ARBA00022737"/>
    </source>
</evidence>
<name>C3Z6N1_BRAFL</name>
<dbReference type="SUPFAM" id="SSF101898">
    <property type="entry name" value="NHL repeat"/>
    <property type="match status" value="1"/>
</dbReference>
<dbReference type="InterPro" id="IPR001258">
    <property type="entry name" value="NHL_repeat"/>
</dbReference>
<gene>
    <name evidence="3" type="ORF">BRAFLDRAFT_249004</name>
</gene>
<evidence type="ECO:0000256" key="2">
    <source>
        <dbReference type="PROSITE-ProRule" id="PRU00504"/>
    </source>
</evidence>
<evidence type="ECO:0000313" key="3">
    <source>
        <dbReference type="EMBL" id="EEN51791.1"/>
    </source>
</evidence>
<dbReference type="STRING" id="7739.C3Z6N1"/>
<dbReference type="InParanoid" id="C3Z6N1"/>
<proteinExistence type="predicted"/>
<dbReference type="PROSITE" id="PS51125">
    <property type="entry name" value="NHL"/>
    <property type="match status" value="2"/>
</dbReference>
<dbReference type="Pfam" id="PF01436">
    <property type="entry name" value="NHL"/>
    <property type="match status" value="2"/>
</dbReference>